<dbReference type="Pfam" id="PF00534">
    <property type="entry name" value="Glycos_transf_1"/>
    <property type="match status" value="1"/>
</dbReference>
<keyword evidence="3" id="KW-0808">Transferase</keyword>
<name>C6HZX1_9BACT</name>
<organism evidence="3 4">
    <name type="scientific">Leptospirillum ferrodiazotrophum</name>
    <dbReference type="NCBI Taxonomy" id="412449"/>
    <lineage>
        <taxon>Bacteria</taxon>
        <taxon>Pseudomonadati</taxon>
        <taxon>Nitrospirota</taxon>
        <taxon>Nitrospiria</taxon>
        <taxon>Nitrospirales</taxon>
        <taxon>Nitrospiraceae</taxon>
        <taxon>Leptospirillum</taxon>
    </lineage>
</organism>
<proteinExistence type="predicted"/>
<dbReference type="InterPro" id="IPR001296">
    <property type="entry name" value="Glyco_trans_1"/>
</dbReference>
<dbReference type="PANTHER" id="PTHR12526:SF595">
    <property type="entry name" value="BLL5217 PROTEIN"/>
    <property type="match status" value="1"/>
</dbReference>
<accession>C6HZX1</accession>
<dbReference type="Proteomes" id="UP000009374">
    <property type="component" value="Unassembled WGS sequence"/>
</dbReference>
<feature type="domain" description="Glycosyltransferase subfamily 4-like N-terminal" evidence="2">
    <location>
        <begin position="18"/>
        <end position="128"/>
    </location>
</feature>
<evidence type="ECO:0000313" key="3">
    <source>
        <dbReference type="EMBL" id="EES51909.1"/>
    </source>
</evidence>
<keyword evidence="4" id="KW-1185">Reference proteome</keyword>
<dbReference type="GO" id="GO:0016757">
    <property type="term" value="F:glycosyltransferase activity"/>
    <property type="evidence" value="ECO:0007669"/>
    <property type="project" value="InterPro"/>
</dbReference>
<dbReference type="Pfam" id="PF13439">
    <property type="entry name" value="Glyco_transf_4"/>
    <property type="match status" value="1"/>
</dbReference>
<feature type="domain" description="Glycosyl transferase family 1" evidence="1">
    <location>
        <begin position="168"/>
        <end position="303"/>
    </location>
</feature>
<dbReference type="PANTHER" id="PTHR12526">
    <property type="entry name" value="GLYCOSYLTRANSFERASE"/>
    <property type="match status" value="1"/>
</dbReference>
<evidence type="ECO:0000313" key="4">
    <source>
        <dbReference type="Proteomes" id="UP000009374"/>
    </source>
</evidence>
<gene>
    <name evidence="3" type="ORF">UBAL3_95450129</name>
</gene>
<evidence type="ECO:0000259" key="2">
    <source>
        <dbReference type="Pfam" id="PF13439"/>
    </source>
</evidence>
<dbReference type="SUPFAM" id="SSF53756">
    <property type="entry name" value="UDP-Glycosyltransferase/glycogen phosphorylase"/>
    <property type="match status" value="1"/>
</dbReference>
<evidence type="ECO:0000259" key="1">
    <source>
        <dbReference type="Pfam" id="PF00534"/>
    </source>
</evidence>
<protein>
    <submittedName>
        <fullName evidence="3">Glycosyl transferase, group 1</fullName>
    </submittedName>
</protein>
<dbReference type="Gene3D" id="3.40.50.2000">
    <property type="entry name" value="Glycogen Phosphorylase B"/>
    <property type="match status" value="2"/>
</dbReference>
<dbReference type="AlphaFoldDB" id="C6HZX1"/>
<dbReference type="InterPro" id="IPR028098">
    <property type="entry name" value="Glyco_trans_4-like_N"/>
</dbReference>
<reference evidence="3 4" key="1">
    <citation type="journal article" date="2009" name="Appl. Environ. Microbiol.">
        <title>Community genomic and proteomic analyses of chemoautotrophic iron-oxidizing "Leptospirillum rubarum" (Group II) and "Leptospirillum ferrodiazotrophum" (Group III) bacteria in acid mine drainage biofilms.</title>
        <authorList>
            <person name="Goltsman D.S."/>
            <person name="Denef V.J."/>
            <person name="Singer S.W."/>
            <person name="VerBerkmoes N.C."/>
            <person name="Lefsrud M."/>
            <person name="Mueller R.S."/>
            <person name="Dick G.J."/>
            <person name="Sun C.L."/>
            <person name="Wheeler K.E."/>
            <person name="Zemla A."/>
            <person name="Baker B.J."/>
            <person name="Hauser L."/>
            <person name="Land M."/>
            <person name="Shah M.B."/>
            <person name="Thelen M.P."/>
            <person name="Hettich R.L."/>
            <person name="Banfield J.F."/>
        </authorList>
    </citation>
    <scope>NUCLEOTIDE SEQUENCE [LARGE SCALE GENOMIC DNA]</scope>
</reference>
<dbReference type="EMBL" id="GG693884">
    <property type="protein sequence ID" value="EES51909.1"/>
    <property type="molecule type" value="Genomic_DNA"/>
</dbReference>
<sequence length="364" mass="40124">MKIALVSTPFVSVPPKKYGGTELFLYHLAEGLVDRGHEVVLFATGDSRTRANLEFTFPAARWPIVGRDEHIHLAFATRRILERGDIDVVHWQSPVSVPYASIAGVPAAVTLHHARTHDFSEIYRHYPENHYVAISHSQRSQEAALPLFSVIHHGLDPGAYPPSYEVGRYAAFLGRLAPEKGPDSACRVAIRTGIPLHIGGAVHPCDTGFYNETLRALMAHPEIHWLGQVDHLQKVSLLQGARALLVPIRWEEPFGLVMIEAMLCGTPVISFRRGAASELVEDGVTGFQVDSEAEMADVLAGKISTIDREACRARAVELYSTRVMVDAYERLYRQILDRARAQGAPSRPISLAAPPASPLLSEVR</sequence>
<dbReference type="CDD" id="cd03802">
    <property type="entry name" value="GT4_AviGT4-like"/>
    <property type="match status" value="1"/>
</dbReference>